<gene>
    <name evidence="2" type="ORF">LCGC14_0244260</name>
</gene>
<evidence type="ECO:0000313" key="2">
    <source>
        <dbReference type="EMBL" id="KKN88819.1"/>
    </source>
</evidence>
<comment type="caution">
    <text evidence="2">The sequence shown here is derived from an EMBL/GenBank/DDBJ whole genome shotgun (WGS) entry which is preliminary data.</text>
</comment>
<keyword evidence="1" id="KW-1133">Transmembrane helix</keyword>
<evidence type="ECO:0000256" key="1">
    <source>
        <dbReference type="SAM" id="Phobius"/>
    </source>
</evidence>
<feature type="transmembrane region" description="Helical" evidence="1">
    <location>
        <begin position="6"/>
        <end position="30"/>
    </location>
</feature>
<keyword evidence="1" id="KW-0472">Membrane</keyword>
<accession>A0A0F9UB22</accession>
<name>A0A0F9UB22_9ZZZZ</name>
<dbReference type="EMBL" id="LAZR01000125">
    <property type="protein sequence ID" value="KKN88819.1"/>
    <property type="molecule type" value="Genomic_DNA"/>
</dbReference>
<reference evidence="2" key="1">
    <citation type="journal article" date="2015" name="Nature">
        <title>Complex archaea that bridge the gap between prokaryotes and eukaryotes.</title>
        <authorList>
            <person name="Spang A."/>
            <person name="Saw J.H."/>
            <person name="Jorgensen S.L."/>
            <person name="Zaremba-Niedzwiedzka K."/>
            <person name="Martijn J."/>
            <person name="Lind A.E."/>
            <person name="van Eijk R."/>
            <person name="Schleper C."/>
            <person name="Guy L."/>
            <person name="Ettema T.J."/>
        </authorList>
    </citation>
    <scope>NUCLEOTIDE SEQUENCE</scope>
</reference>
<protein>
    <submittedName>
        <fullName evidence="2">Uncharacterized protein</fullName>
    </submittedName>
</protein>
<sequence length="74" mass="8722">MNAEVWVTVVAWLPAGIVISVFGWVHFLLWQDAKNRAVAWDEEEKRQQRVKDLYPKTPSYEERMGVQYGPEQDE</sequence>
<proteinExistence type="predicted"/>
<organism evidence="2">
    <name type="scientific">marine sediment metagenome</name>
    <dbReference type="NCBI Taxonomy" id="412755"/>
    <lineage>
        <taxon>unclassified sequences</taxon>
        <taxon>metagenomes</taxon>
        <taxon>ecological metagenomes</taxon>
    </lineage>
</organism>
<keyword evidence="1" id="KW-0812">Transmembrane</keyword>
<dbReference type="AlphaFoldDB" id="A0A0F9UB22"/>